<keyword evidence="2" id="KW-1185">Reference proteome</keyword>
<comment type="caution">
    <text evidence="1">The sequence shown here is derived from an EMBL/GenBank/DDBJ whole genome shotgun (WGS) entry which is preliminary data.</text>
</comment>
<dbReference type="Proteomes" id="UP000076858">
    <property type="component" value="Unassembled WGS sequence"/>
</dbReference>
<protein>
    <submittedName>
        <fullName evidence="1">Uncharacterized protein</fullName>
    </submittedName>
</protein>
<evidence type="ECO:0000313" key="2">
    <source>
        <dbReference type="Proteomes" id="UP000076858"/>
    </source>
</evidence>
<name>A0A162T784_9CRUS</name>
<dbReference type="AlphaFoldDB" id="A0A162T784"/>
<accession>A0A162T784</accession>
<evidence type="ECO:0000313" key="1">
    <source>
        <dbReference type="EMBL" id="KZS21970.1"/>
    </source>
</evidence>
<organism evidence="1 2">
    <name type="scientific">Daphnia magna</name>
    <dbReference type="NCBI Taxonomy" id="35525"/>
    <lineage>
        <taxon>Eukaryota</taxon>
        <taxon>Metazoa</taxon>
        <taxon>Ecdysozoa</taxon>
        <taxon>Arthropoda</taxon>
        <taxon>Crustacea</taxon>
        <taxon>Branchiopoda</taxon>
        <taxon>Diplostraca</taxon>
        <taxon>Cladocera</taxon>
        <taxon>Anomopoda</taxon>
        <taxon>Daphniidae</taxon>
        <taxon>Daphnia</taxon>
    </lineage>
</organism>
<sequence>MFSYIGPRVDTRPHIQLLLLLCHKFLLRRPSVWFDRKYTEQDLPSRLRSFLCIQGSALHGLQIEHYVLFRIIRNALHSYSPIITRAAMSGKMTVVQWHNYWLLLVPTNYC</sequence>
<reference evidence="1 2" key="1">
    <citation type="submission" date="2016-03" db="EMBL/GenBank/DDBJ databases">
        <title>EvidentialGene: Evidence-directed Construction of Genes on Genomes.</title>
        <authorList>
            <person name="Gilbert D.G."/>
            <person name="Choi J.-H."/>
            <person name="Mockaitis K."/>
            <person name="Colbourne J."/>
            <person name="Pfrender M."/>
        </authorList>
    </citation>
    <scope>NUCLEOTIDE SEQUENCE [LARGE SCALE GENOMIC DNA]</scope>
    <source>
        <strain evidence="1 2">Xinb3</strain>
        <tissue evidence="1">Complete organism</tissue>
    </source>
</reference>
<proteinExistence type="predicted"/>
<gene>
    <name evidence="1" type="ORF">APZ42_011122</name>
</gene>
<dbReference type="EMBL" id="LRGB01000007">
    <property type="protein sequence ID" value="KZS21970.1"/>
    <property type="molecule type" value="Genomic_DNA"/>
</dbReference>